<name>A0AA86QIH8_9EUKA</name>
<evidence type="ECO:0000313" key="1">
    <source>
        <dbReference type="EMBL" id="CAI9956896.1"/>
    </source>
</evidence>
<comment type="caution">
    <text evidence="2">The sequence shown here is derived from an EMBL/GenBank/DDBJ whole genome shotgun (WGS) entry which is preliminary data.</text>
</comment>
<dbReference type="EMBL" id="CAXDID020000101">
    <property type="protein sequence ID" value="CAL6026171.1"/>
    <property type="molecule type" value="Genomic_DNA"/>
</dbReference>
<proteinExistence type="predicted"/>
<dbReference type="EMBL" id="CATOUU010000880">
    <property type="protein sequence ID" value="CAI9956896.1"/>
    <property type="molecule type" value="Genomic_DNA"/>
</dbReference>
<keyword evidence="5" id="KW-1185">Reference proteome</keyword>
<sequence length="131" mass="14596">MRNVPGCAAHTLQFCCVNIIHGVLSIRDTYAPARSIAFMTRKRIMRAVDCIFNWSSQIAWCAFAIKSQRTPFSLRQKQPKTCNLLIKSLSSSRCLIYGKYNQAAGEVAGNVVLLTILTQVPAERGWLSCAE</sequence>
<reference evidence="2" key="1">
    <citation type="submission" date="2023-06" db="EMBL/GenBank/DDBJ databases">
        <authorList>
            <person name="Kurt Z."/>
        </authorList>
    </citation>
    <scope>NUCLEOTIDE SEQUENCE</scope>
</reference>
<accession>A0AA86QIH8</accession>
<dbReference type="Proteomes" id="UP001642409">
    <property type="component" value="Unassembled WGS sequence"/>
</dbReference>
<organism evidence="2">
    <name type="scientific">Hexamita inflata</name>
    <dbReference type="NCBI Taxonomy" id="28002"/>
    <lineage>
        <taxon>Eukaryota</taxon>
        <taxon>Metamonada</taxon>
        <taxon>Diplomonadida</taxon>
        <taxon>Hexamitidae</taxon>
        <taxon>Hexamitinae</taxon>
        <taxon>Hexamita</taxon>
    </lineage>
</organism>
<dbReference type="EMBL" id="CAXDID020000101">
    <property type="protein sequence ID" value="CAL6026159.1"/>
    <property type="molecule type" value="Genomic_DNA"/>
</dbReference>
<evidence type="ECO:0000313" key="2">
    <source>
        <dbReference type="EMBL" id="CAI9956902.1"/>
    </source>
</evidence>
<reference evidence="3 5" key="2">
    <citation type="submission" date="2024-07" db="EMBL/GenBank/DDBJ databases">
        <authorList>
            <person name="Akdeniz Z."/>
        </authorList>
    </citation>
    <scope>NUCLEOTIDE SEQUENCE [LARGE SCALE GENOMIC DNA]</scope>
</reference>
<evidence type="ECO:0000313" key="3">
    <source>
        <dbReference type="EMBL" id="CAL6026159.1"/>
    </source>
</evidence>
<evidence type="ECO:0000313" key="4">
    <source>
        <dbReference type="EMBL" id="CAL6026171.1"/>
    </source>
</evidence>
<protein>
    <submittedName>
        <fullName evidence="3">Hypothetical_protein</fullName>
    </submittedName>
</protein>
<dbReference type="EMBL" id="CATOUU010000880">
    <property type="protein sequence ID" value="CAI9956902.1"/>
    <property type="molecule type" value="Genomic_DNA"/>
</dbReference>
<evidence type="ECO:0000313" key="5">
    <source>
        <dbReference type="Proteomes" id="UP001642409"/>
    </source>
</evidence>
<gene>
    <name evidence="3" type="ORF">HINF_LOCUS30711</name>
    <name evidence="4" type="ORF">HINF_LOCUS30717</name>
    <name evidence="1" type="ORF">HINF_LOCUS44541</name>
    <name evidence="2" type="ORF">HINF_LOCUS44547</name>
</gene>
<dbReference type="AlphaFoldDB" id="A0AA86QIH8"/>